<dbReference type="InParanoid" id="A0A163JII7"/>
<dbReference type="InterPro" id="IPR011990">
    <property type="entry name" value="TPR-like_helical_dom_sf"/>
</dbReference>
<dbReference type="SUPFAM" id="SSF81901">
    <property type="entry name" value="HCP-like"/>
    <property type="match status" value="9"/>
</dbReference>
<dbReference type="Proteomes" id="UP000078561">
    <property type="component" value="Unassembled WGS sequence"/>
</dbReference>
<evidence type="ECO:0000256" key="1">
    <source>
        <dbReference type="ARBA" id="ARBA00038101"/>
    </source>
</evidence>
<dbReference type="Pfam" id="PF08238">
    <property type="entry name" value="Sel1"/>
    <property type="match status" value="26"/>
</dbReference>
<dbReference type="InterPro" id="IPR050767">
    <property type="entry name" value="Sel1_AlgK"/>
</dbReference>
<evidence type="ECO:0000313" key="4">
    <source>
        <dbReference type="Proteomes" id="UP000078561"/>
    </source>
</evidence>
<dbReference type="OrthoDB" id="442451at2759"/>
<dbReference type="EMBL" id="LT552933">
    <property type="protein sequence ID" value="SAL99602.1"/>
    <property type="molecule type" value="Genomic_DNA"/>
</dbReference>
<feature type="region of interest" description="Disordered" evidence="2">
    <location>
        <begin position="1"/>
        <end position="189"/>
    </location>
</feature>
<comment type="similarity">
    <text evidence="1">Belongs to the sel-1 family.</text>
</comment>
<feature type="compositionally biased region" description="Acidic residues" evidence="2">
    <location>
        <begin position="127"/>
        <end position="137"/>
    </location>
</feature>
<reference evidence="3" key="1">
    <citation type="submission" date="2016-04" db="EMBL/GenBank/DDBJ databases">
        <authorList>
            <person name="Evans L.H."/>
            <person name="Alamgir A."/>
            <person name="Owens N."/>
            <person name="Weber N.D."/>
            <person name="Virtaneva K."/>
            <person name="Barbian K."/>
            <person name="Babar A."/>
            <person name="Rosenke K."/>
        </authorList>
    </citation>
    <scope>NUCLEOTIDE SEQUENCE [LARGE SCALE GENOMIC DNA]</scope>
    <source>
        <strain evidence="3">CBS 101.48</strain>
    </source>
</reference>
<dbReference type="SMART" id="SM00671">
    <property type="entry name" value="SEL1"/>
    <property type="match status" value="27"/>
</dbReference>
<dbReference type="PANTHER" id="PTHR11102">
    <property type="entry name" value="SEL-1-LIKE PROTEIN"/>
    <property type="match status" value="1"/>
</dbReference>
<evidence type="ECO:0000256" key="2">
    <source>
        <dbReference type="SAM" id="MobiDB-lite"/>
    </source>
</evidence>
<feature type="region of interest" description="Disordered" evidence="2">
    <location>
        <begin position="237"/>
        <end position="274"/>
    </location>
</feature>
<dbReference type="SMART" id="SM00028">
    <property type="entry name" value="TPR"/>
    <property type="match status" value="5"/>
</dbReference>
<feature type="compositionally biased region" description="Polar residues" evidence="2">
    <location>
        <begin position="145"/>
        <end position="154"/>
    </location>
</feature>
<accession>A0A163JII7</accession>
<feature type="compositionally biased region" description="Polar residues" evidence="2">
    <location>
        <begin position="1"/>
        <end position="19"/>
    </location>
</feature>
<feature type="compositionally biased region" description="Low complexity" evidence="2">
    <location>
        <begin position="168"/>
        <end position="179"/>
    </location>
</feature>
<dbReference type="STRING" id="4829.A0A163JII7"/>
<feature type="compositionally biased region" description="Pro residues" evidence="2">
    <location>
        <begin position="90"/>
        <end position="113"/>
    </location>
</feature>
<sequence>MGSAHSKQANNTNKSTTTGKLKAKARSRKRTKLSGAFGRSNIKHQKTESLSNHASSPPQPTSSPVSSHKAHGQQQEQEQPLDYTVEDLMPPLPSLPTLPPSPPSPLSSSPPPQSDTDNNDSKRISMDVEEDNDDGDEILPLSPMRNATNGNESNHANDRWNKRRTRNSSRSSRPISTLSCASDSGLQSGTSSGWTFSGGLFSHIDTNASSTITAITDFSTISKGSVLDWPDDYNCHKKRKSPPPYCQQQSTLTTGAESSTSTTQTSASSDQNGDRHGDLICTLAGSSSSTSHSLQDTLLAKLAQSPMSSFRLFRDAFTTCSTATTMDNNGSLSSSEETIFKAAEIWYQQTNDTVAQVWMARCMIEGWGTSMDPALGFTRLKALADHGCWEAYYPLALYYLQGIRSTPPILADETPSTSDSPVTQPVDHAAAYQWFLATVEPHQQPHCVLAQDQQVVSEIVSLAQYRLGTILFYGLGMTEQPEQAFHWFEKSATLGNRYAQFIVGLHYEKGTVVNQDVEKAKDYYLSSAKQGFVDSQAALGIHLIDQDQLQQGIHWLKQAIQSNNTRALLKFGMMHETGHGVSQDYEKAVHYYKMAANQDDPVAHYVLGVHYLFGQVLLEQNHQEAGKHLTRSARAGFAPSQRIVGLMYAQGLLSTIEGDHHHQQQQRRKDEKTALVWFRRAASHGDVRALGLVGYSYEYGHGAAVNFDIALQYYQKAARISSPFQCSAQVAVATLLHRMNRLHDALDWFQRASAYESLLLDDDSLPGETTGTTINKETLRSRRAATLMVARYRLHGWTGSKDPGAAFEILDRLTRNNTADGHAHYWMAACFEEGIPGVCDQNLGKAYHHYHIAAVAGDTDAQFQVAFMLSNGKGVAKDRSEAFQWYNKAAKNGHKTALYSLGLYYVKGLDGVTKDLEMAGECFEKAAQLGMVTAMTSLASLYRMLVNETLTERSDGDPTISYYREQIVFWYRKAAALGDSSAQRELGIFYNAGLFGVTQDHAMALDLLSKASRQEDAQATLLLASYHQNGVVVDKDDDQAIQLYLHASSLGSPVAHFAAAQLYHNLHQYEKAYAQYRLASNHSQLQRTKIGRISRLMVARYILSYIAGSPSLDKATIIHSDAERMSMEYTKADAFKMLENLAVLDRFESSFYWLADCYFTGNGTSISYHDALYWFRRSADEINDKDSMYKVAQMFENGLGVEADLVMALQYNQKSANLGHIEAQHQLGMAFWRGYYNLEINLNMAVQWFTKSATQRYNESHWALGQLAIENDDPEMAVAWWQKATDLGHVVSMRLLATLLLQQSSSPITTSVDVDRAVQLLADASRLGDVESLVLLGQVHQAGMVTSSLRAKLSSHQQQEEALYSPSSSLRGGTSIMNSDGEEEIVMNEEETQLLQRQQEEQELATRCFEQAAYLGHVEGMFLAGQSWHTQQQYAAAFEFYDQAAQQGHTLSRVMRARYRLAGLGGISIDKEEGFQELLECAETNQCVEAYNSLGQCYEMGFGTKADAVCAYQWYLRSAETTTDAEAMYRIGQLYIENRLDCAESNSEAAFRWYQLADQASGHVRANYQLGLYYLTSGSEQQKQSPRDSMVILPLKQRTLAMTHLRNAATQGDKDAMYELGYLCLSTHADGDDDGFCSSSSLECQMNGYYWMTRASEQGSLQAQCELAMLYHSGHEVLHADETAIVVEQDFEKAYDLFCQAARQGDVTATIYIGTYYEHGIHVAPSTELAKEWYQDAIEQASSSSTDGMINKNGSMLWLAELGLARLWHQEKASIEAFDMFCSAYRHGPRLGDQQQSTLDTSSSSAMSLCKIMMMRYQLYGWGGVTKDCAMAAQELLRMAETGHSKVFLDVAQCYENGTGLILDHINAYTWYGRIVALANSKSTDPDDDDEDDEDLWDDEDEQDHATALFKLAEFYRLGYTPDGQADHDKSVSLYYLAADKGNKAMMPFGWNEI</sequence>
<evidence type="ECO:0000313" key="3">
    <source>
        <dbReference type="EMBL" id="SAL99602.1"/>
    </source>
</evidence>
<protein>
    <submittedName>
        <fullName evidence="3">Uncharacterized protein</fullName>
    </submittedName>
</protein>
<keyword evidence="4" id="KW-1185">Reference proteome</keyword>
<dbReference type="Gene3D" id="1.25.40.10">
    <property type="entry name" value="Tetratricopeptide repeat domain"/>
    <property type="match status" value="10"/>
</dbReference>
<dbReference type="PANTHER" id="PTHR11102:SF160">
    <property type="entry name" value="ERAD-ASSOCIATED E3 UBIQUITIN-PROTEIN LIGASE COMPONENT HRD3"/>
    <property type="match status" value="1"/>
</dbReference>
<proteinExistence type="inferred from homology"/>
<feature type="compositionally biased region" description="Low complexity" evidence="2">
    <location>
        <begin position="250"/>
        <end position="269"/>
    </location>
</feature>
<feature type="compositionally biased region" description="Basic residues" evidence="2">
    <location>
        <begin position="21"/>
        <end position="32"/>
    </location>
</feature>
<dbReference type="InterPro" id="IPR006597">
    <property type="entry name" value="Sel1-like"/>
</dbReference>
<dbReference type="OMA" id="QINAKYS"/>
<dbReference type="InterPro" id="IPR019734">
    <property type="entry name" value="TPR_rpt"/>
</dbReference>
<organism evidence="3">
    <name type="scientific">Absidia glauca</name>
    <name type="common">Pin mould</name>
    <dbReference type="NCBI Taxonomy" id="4829"/>
    <lineage>
        <taxon>Eukaryota</taxon>
        <taxon>Fungi</taxon>
        <taxon>Fungi incertae sedis</taxon>
        <taxon>Mucoromycota</taxon>
        <taxon>Mucoromycotina</taxon>
        <taxon>Mucoromycetes</taxon>
        <taxon>Mucorales</taxon>
        <taxon>Cunninghamellaceae</taxon>
        <taxon>Absidia</taxon>
    </lineage>
</organism>
<name>A0A163JII7_ABSGL</name>
<gene>
    <name evidence="3" type="primary">ABSGL_05247.1 scaffold 6884</name>
</gene>